<dbReference type="Proteomes" id="UP001524547">
    <property type="component" value="Unassembled WGS sequence"/>
</dbReference>
<gene>
    <name evidence="1" type="ORF">NFI88_14265</name>
</gene>
<feature type="non-terminal residue" evidence="1">
    <location>
        <position position="529"/>
    </location>
</feature>
<proteinExistence type="predicted"/>
<keyword evidence="2" id="KW-1185">Reference proteome</keyword>
<evidence type="ECO:0000313" key="2">
    <source>
        <dbReference type="Proteomes" id="UP001524547"/>
    </source>
</evidence>
<dbReference type="EMBL" id="JAMZEJ010000008">
    <property type="protein sequence ID" value="MCQ8242001.1"/>
    <property type="molecule type" value="Genomic_DNA"/>
</dbReference>
<sequence length="529" mass="56324">MSDNPQTELTNTTVFVGGASSLDQITDPAVAAALTASHNIGLYGHVNGILDIDIKNKTSQVLNVLTGTGSGVAELGVDLGFSNGSILVTNNTDQACNVFVGDILSDSSGNLFQVLNNVHDAPISYDYTSGKYIYNIAAHASYTLRIEALSLGTSSNISPNSTLKFINSPNLSAVSIAGTTLGEAWTSLNQNALLQTYQNDDGSYRTGPGFFSNSNGQYTTIFNMQGYSPAEANVNCIDNWSWTENDLSSWKAYVDNARALGIMNLAPIFGDNGYSADLSLPFSESPWYDTLRQAALYGGGLSFDVVPNYAFNRAPDYLINIVQQIQWARDNGLRTSIIISPSNVDDSTNDQDSTLFQQTKRLVDYLSEADALPSQFIVENYHSDGSGNNFLTPTVNSLTSVAQYLAGISLTSSNSEVGLETSGSNTASTLIVTGQPPQQNILKSTNIFSGVSVFSKTDSSSITVKVVVDNDNLGDLKSSTGSLSFTGSAAQISDFIRGLTFDPISGATGSENVVIRVDDGNTPIYTTTR</sequence>
<protein>
    <submittedName>
        <fullName evidence="1">Uncharacterized protein</fullName>
    </submittedName>
</protein>
<name>A0ABT1W083_9PROT</name>
<organism evidence="1 2">
    <name type="scientific">Rhizosaccharibacter radicis</name>
    <dbReference type="NCBI Taxonomy" id="2782605"/>
    <lineage>
        <taxon>Bacteria</taxon>
        <taxon>Pseudomonadati</taxon>
        <taxon>Pseudomonadota</taxon>
        <taxon>Alphaproteobacteria</taxon>
        <taxon>Acetobacterales</taxon>
        <taxon>Acetobacteraceae</taxon>
        <taxon>Rhizosaccharibacter</taxon>
    </lineage>
</organism>
<comment type="caution">
    <text evidence="1">The sequence shown here is derived from an EMBL/GenBank/DDBJ whole genome shotgun (WGS) entry which is preliminary data.</text>
</comment>
<dbReference type="RefSeq" id="WP_422920749.1">
    <property type="nucleotide sequence ID" value="NZ_JAMZEJ010000008.1"/>
</dbReference>
<evidence type="ECO:0000313" key="1">
    <source>
        <dbReference type="EMBL" id="MCQ8242001.1"/>
    </source>
</evidence>
<accession>A0ABT1W083</accession>
<reference evidence="1 2" key="1">
    <citation type="submission" date="2022-06" db="EMBL/GenBank/DDBJ databases">
        <title>Rhizosaccharibacter gen. nov. sp. nov. KSS12, endophytic bacteria isolated from sugarcane.</title>
        <authorList>
            <person name="Pitiwittayakul N."/>
        </authorList>
    </citation>
    <scope>NUCLEOTIDE SEQUENCE [LARGE SCALE GENOMIC DNA]</scope>
    <source>
        <strain evidence="1 2">KSS12</strain>
    </source>
</reference>